<dbReference type="InterPro" id="IPR017441">
    <property type="entry name" value="Protein_kinase_ATP_BS"/>
</dbReference>
<dbReference type="PROSITE" id="PS00107">
    <property type="entry name" value="PROTEIN_KINASE_ATP"/>
    <property type="match status" value="1"/>
</dbReference>
<gene>
    <name evidence="11" type="ORF">KI387_002421</name>
</gene>
<dbReference type="Pfam" id="PF00069">
    <property type="entry name" value="Pkinase"/>
    <property type="match status" value="1"/>
</dbReference>
<evidence type="ECO:0000256" key="1">
    <source>
        <dbReference type="ARBA" id="ARBA00012513"/>
    </source>
</evidence>
<evidence type="ECO:0000259" key="10">
    <source>
        <dbReference type="PROSITE" id="PS50011"/>
    </source>
</evidence>
<dbReference type="InterPro" id="IPR000719">
    <property type="entry name" value="Prot_kinase_dom"/>
</dbReference>
<evidence type="ECO:0000256" key="2">
    <source>
        <dbReference type="ARBA" id="ARBA00022527"/>
    </source>
</evidence>
<keyword evidence="6 9" id="KW-0067">ATP-binding</keyword>
<dbReference type="EMBL" id="JAHRHJ020000001">
    <property type="protein sequence ID" value="KAH9330313.1"/>
    <property type="molecule type" value="Genomic_DNA"/>
</dbReference>
<dbReference type="SUPFAM" id="SSF56112">
    <property type="entry name" value="Protein kinase-like (PK-like)"/>
    <property type="match status" value="1"/>
</dbReference>
<dbReference type="PANTHER" id="PTHR45637">
    <property type="entry name" value="FLIPPASE KINASE 1-RELATED"/>
    <property type="match status" value="1"/>
</dbReference>
<accession>A0AA38GXP3</accession>
<name>A0AA38GXP3_TAXCH</name>
<evidence type="ECO:0000256" key="7">
    <source>
        <dbReference type="ARBA" id="ARBA00047899"/>
    </source>
</evidence>
<dbReference type="Proteomes" id="UP000824469">
    <property type="component" value="Unassembled WGS sequence"/>
</dbReference>
<keyword evidence="4 9" id="KW-0547">Nucleotide-binding</keyword>
<dbReference type="EC" id="2.7.11.1" evidence="1"/>
<keyword evidence="2" id="KW-0723">Serine/threonine-protein kinase</keyword>
<dbReference type="OMA" id="ESENHTF"/>
<protein>
    <recommendedName>
        <fullName evidence="1">non-specific serine/threonine protein kinase</fullName>
        <ecNumber evidence="1">2.7.11.1</ecNumber>
    </recommendedName>
</protein>
<comment type="caution">
    <text evidence="11">The sequence shown here is derived from an EMBL/GenBank/DDBJ whole genome shotgun (WGS) entry which is preliminary data.</text>
</comment>
<keyword evidence="3" id="KW-0808">Transferase</keyword>
<evidence type="ECO:0000313" key="12">
    <source>
        <dbReference type="Proteomes" id="UP000824469"/>
    </source>
</evidence>
<feature type="non-terminal residue" evidence="11">
    <location>
        <position position="1"/>
    </location>
</feature>
<proteinExistence type="predicted"/>
<dbReference type="GO" id="GO:0004674">
    <property type="term" value="F:protein serine/threonine kinase activity"/>
    <property type="evidence" value="ECO:0007669"/>
    <property type="project" value="UniProtKB-KW"/>
</dbReference>
<keyword evidence="12" id="KW-1185">Reference proteome</keyword>
<feature type="domain" description="Protein kinase" evidence="10">
    <location>
        <begin position="24"/>
        <end position="132"/>
    </location>
</feature>
<organism evidence="11 12">
    <name type="scientific">Taxus chinensis</name>
    <name type="common">Chinese yew</name>
    <name type="synonym">Taxus wallichiana var. chinensis</name>
    <dbReference type="NCBI Taxonomy" id="29808"/>
    <lineage>
        <taxon>Eukaryota</taxon>
        <taxon>Viridiplantae</taxon>
        <taxon>Streptophyta</taxon>
        <taxon>Embryophyta</taxon>
        <taxon>Tracheophyta</taxon>
        <taxon>Spermatophyta</taxon>
        <taxon>Pinopsida</taxon>
        <taxon>Pinidae</taxon>
        <taxon>Conifers II</taxon>
        <taxon>Cupressales</taxon>
        <taxon>Taxaceae</taxon>
        <taxon>Taxus</taxon>
    </lineage>
</organism>
<dbReference type="AlphaFoldDB" id="A0AA38GXP3"/>
<evidence type="ECO:0000313" key="11">
    <source>
        <dbReference type="EMBL" id="KAH9330313.1"/>
    </source>
</evidence>
<feature type="binding site" evidence="9">
    <location>
        <position position="53"/>
    </location>
    <ligand>
        <name>ATP</name>
        <dbReference type="ChEBI" id="CHEBI:30616"/>
    </ligand>
</feature>
<keyword evidence="5" id="KW-0418">Kinase</keyword>
<evidence type="ECO:0000256" key="8">
    <source>
        <dbReference type="ARBA" id="ARBA00048679"/>
    </source>
</evidence>
<evidence type="ECO:0000256" key="6">
    <source>
        <dbReference type="ARBA" id="ARBA00022840"/>
    </source>
</evidence>
<evidence type="ECO:0000256" key="5">
    <source>
        <dbReference type="ARBA" id="ARBA00022777"/>
    </source>
</evidence>
<dbReference type="InterPro" id="IPR011009">
    <property type="entry name" value="Kinase-like_dom_sf"/>
</dbReference>
<sequence>MEKLSKSQSPSKSQFVYGGFCKDLRLVKRLGEGNMGTVFLAVQRGTNKACAVKVMSKEQLHQKNACKMAANEKEILSSLNHPFLPSLLTHFESENHTFLAIEYCSGGDINVLRHRQPSKTFSESTIRFYAAE</sequence>
<dbReference type="PROSITE" id="PS50011">
    <property type="entry name" value="PROTEIN_KINASE_DOM"/>
    <property type="match status" value="1"/>
</dbReference>
<comment type="catalytic activity">
    <reaction evidence="8">
        <text>L-seryl-[protein] + ATP = O-phospho-L-seryl-[protein] + ADP + H(+)</text>
        <dbReference type="Rhea" id="RHEA:17989"/>
        <dbReference type="Rhea" id="RHEA-COMP:9863"/>
        <dbReference type="Rhea" id="RHEA-COMP:11604"/>
        <dbReference type="ChEBI" id="CHEBI:15378"/>
        <dbReference type="ChEBI" id="CHEBI:29999"/>
        <dbReference type="ChEBI" id="CHEBI:30616"/>
        <dbReference type="ChEBI" id="CHEBI:83421"/>
        <dbReference type="ChEBI" id="CHEBI:456216"/>
        <dbReference type="EC" id="2.7.11.1"/>
    </reaction>
</comment>
<evidence type="ECO:0000256" key="4">
    <source>
        <dbReference type="ARBA" id="ARBA00022741"/>
    </source>
</evidence>
<reference evidence="11 12" key="1">
    <citation type="journal article" date="2021" name="Nat. Plants">
        <title>The Taxus genome provides insights into paclitaxel biosynthesis.</title>
        <authorList>
            <person name="Xiong X."/>
            <person name="Gou J."/>
            <person name="Liao Q."/>
            <person name="Li Y."/>
            <person name="Zhou Q."/>
            <person name="Bi G."/>
            <person name="Li C."/>
            <person name="Du R."/>
            <person name="Wang X."/>
            <person name="Sun T."/>
            <person name="Guo L."/>
            <person name="Liang H."/>
            <person name="Lu P."/>
            <person name="Wu Y."/>
            <person name="Zhang Z."/>
            <person name="Ro D.K."/>
            <person name="Shang Y."/>
            <person name="Huang S."/>
            <person name="Yan J."/>
        </authorList>
    </citation>
    <scope>NUCLEOTIDE SEQUENCE [LARGE SCALE GENOMIC DNA]</scope>
    <source>
        <strain evidence="11">Ta-2019</strain>
    </source>
</reference>
<comment type="catalytic activity">
    <reaction evidence="7">
        <text>L-threonyl-[protein] + ATP = O-phospho-L-threonyl-[protein] + ADP + H(+)</text>
        <dbReference type="Rhea" id="RHEA:46608"/>
        <dbReference type="Rhea" id="RHEA-COMP:11060"/>
        <dbReference type="Rhea" id="RHEA-COMP:11605"/>
        <dbReference type="ChEBI" id="CHEBI:15378"/>
        <dbReference type="ChEBI" id="CHEBI:30013"/>
        <dbReference type="ChEBI" id="CHEBI:30616"/>
        <dbReference type="ChEBI" id="CHEBI:61977"/>
        <dbReference type="ChEBI" id="CHEBI:456216"/>
        <dbReference type="EC" id="2.7.11.1"/>
    </reaction>
</comment>
<dbReference type="Gene3D" id="3.30.200.20">
    <property type="entry name" value="Phosphorylase Kinase, domain 1"/>
    <property type="match status" value="1"/>
</dbReference>
<dbReference type="GO" id="GO:0005524">
    <property type="term" value="F:ATP binding"/>
    <property type="evidence" value="ECO:0007669"/>
    <property type="project" value="UniProtKB-UniRule"/>
</dbReference>
<dbReference type="FunFam" id="3.30.200.20:FF:000042">
    <property type="entry name" value="Aurora kinase A"/>
    <property type="match status" value="1"/>
</dbReference>
<evidence type="ECO:0000256" key="3">
    <source>
        <dbReference type="ARBA" id="ARBA00022679"/>
    </source>
</evidence>
<evidence type="ECO:0000256" key="9">
    <source>
        <dbReference type="PROSITE-ProRule" id="PRU10141"/>
    </source>
</evidence>